<keyword evidence="7" id="KW-1015">Disulfide bond</keyword>
<evidence type="ECO:0000256" key="8">
    <source>
        <dbReference type="ARBA" id="ARBA00023180"/>
    </source>
</evidence>
<comment type="similarity">
    <text evidence="1">Belongs to the peptidase C1 family.</text>
</comment>
<dbReference type="STRING" id="6313.A0A0K0DGN9"/>
<dbReference type="Pfam" id="PF00112">
    <property type="entry name" value="Peptidase_C1"/>
    <property type="match status" value="1"/>
</dbReference>
<dbReference type="PANTHER" id="PTHR12411">
    <property type="entry name" value="CYSTEINE PROTEASE FAMILY C1-RELATED"/>
    <property type="match status" value="1"/>
</dbReference>
<evidence type="ECO:0000256" key="4">
    <source>
        <dbReference type="ARBA" id="ARBA00022801"/>
    </source>
</evidence>
<keyword evidence="2" id="KW-0645">Protease</keyword>
<dbReference type="Proteomes" id="UP000035642">
    <property type="component" value="Unassembled WGS sequence"/>
</dbReference>
<dbReference type="WBParaSite" id="ACAC_0001027601-mRNA-1">
    <property type="protein sequence ID" value="ACAC_0001027601-mRNA-1"/>
    <property type="gene ID" value="ACAC_0001027601"/>
</dbReference>
<evidence type="ECO:0000256" key="2">
    <source>
        <dbReference type="ARBA" id="ARBA00022670"/>
    </source>
</evidence>
<dbReference type="Gene3D" id="3.90.70.10">
    <property type="entry name" value="Cysteine proteinases"/>
    <property type="match status" value="1"/>
</dbReference>
<dbReference type="SUPFAM" id="SSF54001">
    <property type="entry name" value="Cysteine proteinases"/>
    <property type="match status" value="1"/>
</dbReference>
<organism evidence="11 12">
    <name type="scientific">Angiostrongylus cantonensis</name>
    <name type="common">Rat lungworm</name>
    <dbReference type="NCBI Taxonomy" id="6313"/>
    <lineage>
        <taxon>Eukaryota</taxon>
        <taxon>Metazoa</taxon>
        <taxon>Ecdysozoa</taxon>
        <taxon>Nematoda</taxon>
        <taxon>Chromadorea</taxon>
        <taxon>Rhabditida</taxon>
        <taxon>Rhabditina</taxon>
        <taxon>Rhabditomorpha</taxon>
        <taxon>Strongyloidea</taxon>
        <taxon>Metastrongylidae</taxon>
        <taxon>Angiostrongylus</taxon>
    </lineage>
</organism>
<dbReference type="InterPro" id="IPR000169">
    <property type="entry name" value="Pept_cys_AS"/>
</dbReference>
<dbReference type="PRINTS" id="PR00705">
    <property type="entry name" value="PAPAIN"/>
</dbReference>
<dbReference type="AlphaFoldDB" id="A0A0K0DGN9"/>
<dbReference type="InterPro" id="IPR025660">
    <property type="entry name" value="Pept_his_AS"/>
</dbReference>
<dbReference type="CDD" id="cd02620">
    <property type="entry name" value="Peptidase_C1A_CathepsinB"/>
    <property type="match status" value="1"/>
</dbReference>
<evidence type="ECO:0000259" key="10">
    <source>
        <dbReference type="SMART" id="SM00645"/>
    </source>
</evidence>
<keyword evidence="8" id="KW-0325">Glycoprotein</keyword>
<evidence type="ECO:0000256" key="1">
    <source>
        <dbReference type="ARBA" id="ARBA00008455"/>
    </source>
</evidence>
<dbReference type="FunFam" id="3.90.70.10:FF:000031">
    <property type="entry name" value="Cathepsin B"/>
    <property type="match status" value="1"/>
</dbReference>
<dbReference type="GO" id="GO:0006508">
    <property type="term" value="P:proteolysis"/>
    <property type="evidence" value="ECO:0007669"/>
    <property type="project" value="UniProtKB-KW"/>
</dbReference>
<accession>A0A0K0DGN9</accession>
<dbReference type="InterPro" id="IPR000668">
    <property type="entry name" value="Peptidase_C1A_C"/>
</dbReference>
<dbReference type="PROSITE" id="PS00639">
    <property type="entry name" value="THIOL_PROTEASE_HIS"/>
    <property type="match status" value="1"/>
</dbReference>
<dbReference type="InterPro" id="IPR013128">
    <property type="entry name" value="Peptidase_C1A"/>
</dbReference>
<keyword evidence="4" id="KW-0378">Hydrolase</keyword>
<evidence type="ECO:0000256" key="7">
    <source>
        <dbReference type="ARBA" id="ARBA00023157"/>
    </source>
</evidence>
<dbReference type="SMART" id="SM00645">
    <property type="entry name" value="Pept_C1"/>
    <property type="match status" value="1"/>
</dbReference>
<evidence type="ECO:0000256" key="3">
    <source>
        <dbReference type="ARBA" id="ARBA00022729"/>
    </source>
</evidence>
<evidence type="ECO:0000256" key="9">
    <source>
        <dbReference type="ARBA" id="ARBA00057399"/>
    </source>
</evidence>
<proteinExistence type="inferred from homology"/>
<keyword evidence="3" id="KW-0732">Signal</keyword>
<protein>
    <submittedName>
        <fullName evidence="12">Pept_C1 domain-containing protein</fullName>
    </submittedName>
</protein>
<reference evidence="12" key="2">
    <citation type="submission" date="2017-02" db="UniProtKB">
        <authorList>
            <consortium name="WormBaseParasite"/>
        </authorList>
    </citation>
    <scope>IDENTIFICATION</scope>
</reference>
<evidence type="ECO:0000256" key="6">
    <source>
        <dbReference type="ARBA" id="ARBA00023145"/>
    </source>
</evidence>
<dbReference type="PROSITE" id="PS00139">
    <property type="entry name" value="THIOL_PROTEASE_CYS"/>
    <property type="match status" value="1"/>
</dbReference>
<sequence>MAEPRADIEHLRRKVMKSKFINRNNKPREDDTEIDGSKIPDSFDARVTWPHCPSISYIRDQSQCGSCWAFSSAEVMSDRVCIASHGHKKVELSADDILSCCTDGGYGCDGGYLYAPWRYFIETGIVTGGLYDTKDACRPYQIPPCGYHKNETFYSNCTQEIDTPVCETKCQAGYPISYDNDKTFGKTSYNVSHSVSAIQREIMTNGPVVAGFIVYDDFYLYKSGIYKHTFGYEDGGHAVRILGWGEEGGVSYWLIANSWNTDWGENGRQNLSQFY</sequence>
<evidence type="ECO:0000313" key="11">
    <source>
        <dbReference type="Proteomes" id="UP000035642"/>
    </source>
</evidence>
<evidence type="ECO:0000256" key="5">
    <source>
        <dbReference type="ARBA" id="ARBA00022807"/>
    </source>
</evidence>
<reference evidence="11" key="1">
    <citation type="submission" date="2012-09" db="EMBL/GenBank/DDBJ databases">
        <authorList>
            <person name="Martin A.A."/>
        </authorList>
    </citation>
    <scope>NUCLEOTIDE SEQUENCE</scope>
</reference>
<keyword evidence="5" id="KW-0788">Thiol protease</keyword>
<keyword evidence="11" id="KW-1185">Reference proteome</keyword>
<feature type="domain" description="Peptidase C1A papain C-terminal" evidence="10">
    <location>
        <begin position="39"/>
        <end position="275"/>
    </location>
</feature>
<dbReference type="InterPro" id="IPR038765">
    <property type="entry name" value="Papain-like_cys_pep_sf"/>
</dbReference>
<keyword evidence="6" id="KW-0865">Zymogen</keyword>
<comment type="function">
    <text evidence="9">Expression of the protease correlates with blood-feeding and suggests a role for the protease in blood digestion.</text>
</comment>
<name>A0A0K0DGN9_ANGCA</name>
<dbReference type="GO" id="GO:0008234">
    <property type="term" value="F:cysteine-type peptidase activity"/>
    <property type="evidence" value="ECO:0007669"/>
    <property type="project" value="UniProtKB-KW"/>
</dbReference>
<evidence type="ECO:0000313" key="12">
    <source>
        <dbReference type="WBParaSite" id="ACAC_0001027601-mRNA-1"/>
    </source>
</evidence>